<keyword evidence="3 6" id="KW-0812">Transmembrane</keyword>
<evidence type="ECO:0000256" key="5">
    <source>
        <dbReference type="ARBA" id="ARBA00023136"/>
    </source>
</evidence>
<keyword evidence="5 6" id="KW-0472">Membrane</keyword>
<comment type="subcellular location">
    <subcellularLocation>
        <location evidence="1">Membrane</location>
        <topology evidence="1">Multi-pass membrane protein</topology>
    </subcellularLocation>
</comment>
<evidence type="ECO:0000256" key="4">
    <source>
        <dbReference type="ARBA" id="ARBA00022989"/>
    </source>
</evidence>
<dbReference type="PANTHER" id="PTHR43791">
    <property type="entry name" value="PERMEASE-RELATED"/>
    <property type="match status" value="1"/>
</dbReference>
<evidence type="ECO:0000313" key="7">
    <source>
        <dbReference type="EMBL" id="KAK9416852.1"/>
    </source>
</evidence>
<feature type="transmembrane region" description="Helical" evidence="6">
    <location>
        <begin position="277"/>
        <end position="301"/>
    </location>
</feature>
<proteinExistence type="predicted"/>
<dbReference type="InterPro" id="IPR036259">
    <property type="entry name" value="MFS_trans_sf"/>
</dbReference>
<comment type="caution">
    <text evidence="7">The sequence shown here is derived from an EMBL/GenBank/DDBJ whole genome shotgun (WGS) entry which is preliminary data.</text>
</comment>
<keyword evidence="8" id="KW-1185">Reference proteome</keyword>
<name>A0ABR2UQD0_9PEZI</name>
<keyword evidence="4 6" id="KW-1133">Transmembrane helix</keyword>
<feature type="transmembrane region" description="Helical" evidence="6">
    <location>
        <begin position="170"/>
        <end position="193"/>
    </location>
</feature>
<organism evidence="7 8">
    <name type="scientific">Seiridium unicorne</name>
    <dbReference type="NCBI Taxonomy" id="138068"/>
    <lineage>
        <taxon>Eukaryota</taxon>
        <taxon>Fungi</taxon>
        <taxon>Dikarya</taxon>
        <taxon>Ascomycota</taxon>
        <taxon>Pezizomycotina</taxon>
        <taxon>Sordariomycetes</taxon>
        <taxon>Xylariomycetidae</taxon>
        <taxon>Amphisphaeriales</taxon>
        <taxon>Sporocadaceae</taxon>
        <taxon>Seiridium</taxon>
    </lineage>
</organism>
<dbReference type="InterPro" id="IPR011701">
    <property type="entry name" value="MFS"/>
</dbReference>
<evidence type="ECO:0000256" key="2">
    <source>
        <dbReference type="ARBA" id="ARBA00022448"/>
    </source>
</evidence>
<feature type="transmembrane region" description="Helical" evidence="6">
    <location>
        <begin position="199"/>
        <end position="222"/>
    </location>
</feature>
<reference evidence="7 8" key="1">
    <citation type="journal article" date="2024" name="J. Plant Pathol.">
        <title>Sequence and assembly of the genome of Seiridium unicorne, isolate CBS 538.82, causal agent of cypress canker disease.</title>
        <authorList>
            <person name="Scali E."/>
            <person name="Rocca G.D."/>
            <person name="Danti R."/>
            <person name="Garbelotto M."/>
            <person name="Barberini S."/>
            <person name="Baroncelli R."/>
            <person name="Emiliani G."/>
        </authorList>
    </citation>
    <scope>NUCLEOTIDE SEQUENCE [LARGE SCALE GENOMIC DNA]</scope>
    <source>
        <strain evidence="7 8">BM-138-508</strain>
    </source>
</reference>
<dbReference type="PANTHER" id="PTHR43791:SF36">
    <property type="entry name" value="TRANSPORTER, PUTATIVE (AFU_ORTHOLOGUE AFUA_6G08340)-RELATED"/>
    <property type="match status" value="1"/>
</dbReference>
<feature type="transmembrane region" description="Helical" evidence="6">
    <location>
        <begin position="337"/>
        <end position="357"/>
    </location>
</feature>
<sequence>MAETKRGGEAVEHIDHSLKQLEAEGEHAPTAEEEARVIRKLDWRLMPMIFLIYMLSVLDRSNLGNAYVAGLTESIDLSGTRYAMLGTVFYISYIILQGAAVGWKHFPAHIWVSCIVVSWGIISSLQAAAQNYGGLIALRVLLGAGEACYAGVPVYLSFFYPRDRVGFRQGIFLSGSALANVYGGALGYAILLIKSHIASWRILFLIEGLPTLIVAAAAFFVFPDDIRSASFLNEREKFICMHMVKRGQVADTENHTGLRMKDFLAAFTDWRSYLPGLMYFGCNVSFASLPLFVPTIIAEIGTFSRIQANGLSAPPYLLTFIIIIITAFVSDRVRKRGPFVAVFGIVSAIGFLLLATTEAAAPRYLGVYLAITIFVCVAILIPWCSNTHATESKRAGGWAIFAIMGQCGPVLGTNLFPASEGPYYRKGSWISFAFCLLVASWKDAVFVALDIEVGPDGASEIGLAITTLEKFGSDLSCFHSWHDVQSYSLRVEKRKQPIKKEKLIQGSIDTVSQDHVPNRLREILLAVRAAHFDNYVVLVGFSMKAEFRFLEMMLPSFANYIDSRIDLQQITHKLDISKQRRWKPALSSCMYVLGLREGFQPKSSAHSAANDALRMLAVLVRLFKLPEDDAVLDFEEAFNFFRKTRKIKNYLKAKNHDRRRFWKGRPKPFDVYPYVALVSMEDGYCFGHELNRLDRVWSFFTSHEPTALGWTGPHYHGHPENGPTKGSSCGSYYVGLPDRVKLECLVEQCHMRSLECGRKLVVQDISDAADRPLTREELTTQRRENAEERAARDEDALDFLDSCCLPSLEE</sequence>
<accession>A0ABR2UQD0</accession>
<evidence type="ECO:0000313" key="8">
    <source>
        <dbReference type="Proteomes" id="UP001408356"/>
    </source>
</evidence>
<feature type="transmembrane region" description="Helical" evidence="6">
    <location>
        <begin position="83"/>
        <end position="103"/>
    </location>
</feature>
<feature type="transmembrane region" description="Helical" evidence="6">
    <location>
        <begin position="135"/>
        <end position="158"/>
    </location>
</feature>
<dbReference type="SUPFAM" id="SSF103473">
    <property type="entry name" value="MFS general substrate transporter"/>
    <property type="match status" value="1"/>
</dbReference>
<feature type="transmembrane region" description="Helical" evidence="6">
    <location>
        <begin position="363"/>
        <end position="383"/>
    </location>
</feature>
<evidence type="ECO:0000256" key="6">
    <source>
        <dbReference type="SAM" id="Phobius"/>
    </source>
</evidence>
<dbReference type="Pfam" id="PF07690">
    <property type="entry name" value="MFS_1"/>
    <property type="match status" value="1"/>
</dbReference>
<dbReference type="Gene3D" id="1.20.1250.20">
    <property type="entry name" value="MFS general substrate transporter like domains"/>
    <property type="match status" value="2"/>
</dbReference>
<feature type="transmembrane region" description="Helical" evidence="6">
    <location>
        <begin position="110"/>
        <end position="129"/>
    </location>
</feature>
<dbReference type="Proteomes" id="UP001408356">
    <property type="component" value="Unassembled WGS sequence"/>
</dbReference>
<evidence type="ECO:0000256" key="3">
    <source>
        <dbReference type="ARBA" id="ARBA00022692"/>
    </source>
</evidence>
<feature type="transmembrane region" description="Helical" evidence="6">
    <location>
        <begin position="313"/>
        <end position="330"/>
    </location>
</feature>
<feature type="transmembrane region" description="Helical" evidence="6">
    <location>
        <begin position="395"/>
        <end position="416"/>
    </location>
</feature>
<evidence type="ECO:0000256" key="1">
    <source>
        <dbReference type="ARBA" id="ARBA00004141"/>
    </source>
</evidence>
<keyword evidence="2" id="KW-0813">Transport</keyword>
<protein>
    <submittedName>
        <fullName evidence="7">Major facilitator superfamily domain-containing protein</fullName>
    </submittedName>
</protein>
<dbReference type="EMBL" id="JARVKF010000403">
    <property type="protein sequence ID" value="KAK9416852.1"/>
    <property type="molecule type" value="Genomic_DNA"/>
</dbReference>
<gene>
    <name evidence="7" type="ORF">SUNI508_09324</name>
</gene>
<feature type="transmembrane region" description="Helical" evidence="6">
    <location>
        <begin position="45"/>
        <end position="63"/>
    </location>
</feature>